<evidence type="ECO:0000256" key="5">
    <source>
        <dbReference type="ARBA" id="ARBA00022692"/>
    </source>
</evidence>
<gene>
    <name evidence="10" type="ORF">G9H71_17745</name>
</gene>
<evidence type="ECO:0008006" key="12">
    <source>
        <dbReference type="Google" id="ProtNLM"/>
    </source>
</evidence>
<dbReference type="NCBIfam" id="NF005930">
    <property type="entry name" value="PRK07948.1"/>
    <property type="match status" value="1"/>
</dbReference>
<evidence type="ECO:0000256" key="7">
    <source>
        <dbReference type="ARBA" id="ARBA00023136"/>
    </source>
</evidence>
<comment type="subcellular location">
    <subcellularLocation>
        <location evidence="1">Cell membrane</location>
        <topology evidence="1">Multi-pass membrane protein</topology>
    </subcellularLocation>
</comment>
<dbReference type="PANTHER" id="PTHR34702">
    <property type="entry name" value="NA(+)/H(+) ANTIPORTER SUBUNIT F1"/>
    <property type="match status" value="1"/>
</dbReference>
<dbReference type="RefSeq" id="WP_166284127.1">
    <property type="nucleotide sequence ID" value="NZ_JAANNP010000042.1"/>
</dbReference>
<evidence type="ECO:0000256" key="4">
    <source>
        <dbReference type="ARBA" id="ARBA00022475"/>
    </source>
</evidence>
<keyword evidence="4" id="KW-1003">Cell membrane</keyword>
<feature type="compositionally biased region" description="Basic residues" evidence="8">
    <location>
        <begin position="92"/>
        <end position="108"/>
    </location>
</feature>
<feature type="transmembrane region" description="Helical" evidence="9">
    <location>
        <begin position="34"/>
        <end position="53"/>
    </location>
</feature>
<keyword evidence="11" id="KW-1185">Reference proteome</keyword>
<name>A0ABX0GXC5_9ACTN</name>
<dbReference type="Pfam" id="PF04066">
    <property type="entry name" value="MrpF_PhaF"/>
    <property type="match status" value="1"/>
</dbReference>
<accession>A0ABX0GXC5</accession>
<evidence type="ECO:0000313" key="11">
    <source>
        <dbReference type="Proteomes" id="UP000800981"/>
    </source>
</evidence>
<proteinExistence type="inferred from homology"/>
<evidence type="ECO:0000256" key="6">
    <source>
        <dbReference type="ARBA" id="ARBA00022989"/>
    </source>
</evidence>
<evidence type="ECO:0000256" key="8">
    <source>
        <dbReference type="SAM" id="MobiDB-lite"/>
    </source>
</evidence>
<evidence type="ECO:0000256" key="2">
    <source>
        <dbReference type="ARBA" id="ARBA00009212"/>
    </source>
</evidence>
<evidence type="ECO:0000313" key="10">
    <source>
        <dbReference type="EMBL" id="NHC15628.1"/>
    </source>
</evidence>
<feature type="region of interest" description="Disordered" evidence="8">
    <location>
        <begin position="82"/>
        <end position="108"/>
    </location>
</feature>
<feature type="transmembrane region" description="Helical" evidence="9">
    <location>
        <begin position="6"/>
        <end position="25"/>
    </location>
</feature>
<keyword evidence="7 9" id="KW-0472">Membrane</keyword>
<evidence type="ECO:0000256" key="1">
    <source>
        <dbReference type="ARBA" id="ARBA00004651"/>
    </source>
</evidence>
<dbReference type="Proteomes" id="UP000800981">
    <property type="component" value="Unassembled WGS sequence"/>
</dbReference>
<dbReference type="PANTHER" id="PTHR34702:SF1">
    <property type="entry name" value="NA(+)_H(+) ANTIPORTER SUBUNIT F"/>
    <property type="match status" value="1"/>
</dbReference>
<keyword evidence="6 9" id="KW-1133">Transmembrane helix</keyword>
<protein>
    <recommendedName>
        <fullName evidence="12">Multisubunit sodium/proton antiporter MrpF subunit</fullName>
    </recommendedName>
</protein>
<evidence type="ECO:0000256" key="9">
    <source>
        <dbReference type="SAM" id="Phobius"/>
    </source>
</evidence>
<dbReference type="EMBL" id="JAANNP010000042">
    <property type="protein sequence ID" value="NHC15628.1"/>
    <property type="molecule type" value="Genomic_DNA"/>
</dbReference>
<reference evidence="10 11" key="1">
    <citation type="submission" date="2020-03" db="EMBL/GenBank/DDBJ databases">
        <title>Two novel Motilibacter sp.</title>
        <authorList>
            <person name="Liu S."/>
        </authorList>
    </citation>
    <scope>NUCLEOTIDE SEQUENCE [LARGE SCALE GENOMIC DNA]</scope>
    <source>
        <strain evidence="10 11">E257</strain>
    </source>
</reference>
<feature type="transmembrane region" description="Helical" evidence="9">
    <location>
        <begin position="59"/>
        <end position="81"/>
    </location>
</feature>
<comment type="similarity">
    <text evidence="2">Belongs to the CPA3 antiporters (TC 2.A.63) subunit F family.</text>
</comment>
<sequence>MSVVGAVAGVLLGIAALLVCLRLALGPSVLDRLVSMDVLLSVTACGIGAYAAVTRDSTVVPVLVVVSLLGFVGSASVARFIPRDAPQQPKPARSRQPRQPRRPRRSRR</sequence>
<keyword evidence="5 9" id="KW-0812">Transmembrane</keyword>
<dbReference type="InterPro" id="IPR007208">
    <property type="entry name" value="MrpF/PhaF-like"/>
</dbReference>
<organism evidence="10 11">
    <name type="scientific">Motilibacter deserti</name>
    <dbReference type="NCBI Taxonomy" id="2714956"/>
    <lineage>
        <taxon>Bacteria</taxon>
        <taxon>Bacillati</taxon>
        <taxon>Actinomycetota</taxon>
        <taxon>Actinomycetes</taxon>
        <taxon>Motilibacterales</taxon>
        <taxon>Motilibacteraceae</taxon>
        <taxon>Motilibacter</taxon>
    </lineage>
</organism>
<keyword evidence="3" id="KW-0813">Transport</keyword>
<evidence type="ECO:0000256" key="3">
    <source>
        <dbReference type="ARBA" id="ARBA00022448"/>
    </source>
</evidence>
<comment type="caution">
    <text evidence="10">The sequence shown here is derived from an EMBL/GenBank/DDBJ whole genome shotgun (WGS) entry which is preliminary data.</text>
</comment>